<feature type="domain" description="Pyrrolo-quinoline quinone repeat" evidence="3">
    <location>
        <begin position="912"/>
        <end position="1016"/>
    </location>
</feature>
<dbReference type="KEGG" id="lcre:Pla8534_10390"/>
<keyword evidence="4" id="KW-0808">Transferase</keyword>
<dbReference type="Gene3D" id="3.40.50.150">
    <property type="entry name" value="Vaccinia Virus protein VP39"/>
    <property type="match status" value="1"/>
</dbReference>
<dbReference type="InterPro" id="IPR011047">
    <property type="entry name" value="Quinoprotein_ADH-like_sf"/>
</dbReference>
<evidence type="ECO:0000259" key="3">
    <source>
        <dbReference type="Pfam" id="PF13360"/>
    </source>
</evidence>
<evidence type="ECO:0000313" key="4">
    <source>
        <dbReference type="EMBL" id="QDU93260.1"/>
    </source>
</evidence>
<dbReference type="Proteomes" id="UP000317648">
    <property type="component" value="Chromosome"/>
</dbReference>
<dbReference type="OrthoDB" id="218952at2"/>
<dbReference type="PANTHER" id="PTHR34512">
    <property type="entry name" value="CELL SURFACE PROTEIN"/>
    <property type="match status" value="1"/>
</dbReference>
<name>A0A518DN45_9BACT</name>
<sequence length="1305" mass="141075" precursor="true">MISCKPCLGLLLLTLLPGLEAAAADWPTWLNSNARAGAGTEQLSPEINLHWAYTSPAPPEMAWAGPADRLFEGKLMRHRVDFDQALAPVVVDGRLFFGSMVDHQLHCVDAKSGAPLWNYFTDGAIRLAPTVHEGKVYFGSDDGCVYCLAATDGKLVWKLRVAPVDERLLGRGRMISRWPVRTGVLIEDGVAYFGAGVFPHENVYLCAADAASGRLIWRNDRISQENAGRNDLSPQGYLLAQGDVLFVPSARSLPAAFNKQTGEEIFHKTYSWRTDAGGVVGGAKAVLGDGQIYAAGDEHFLAMNQETGVLGHAWIGGRQLAISNRQGFIADGKKVVAIDRAEHAAATVARQAVNLEIYALGRRRSDMPAAEYQRLYVELKERAAKLSDVGVLWSVESSCDASLIVSGDWVVAGGVDKVEAYRVSDGQSVWSAAVEGEASSLVGAAGGLIVSTSQGKIYGYFPGKEAAPTPYPLARTDQPYAADKLTDMYQTAAAQILEQSGVRRGFCLVAGGEQGRLAYELARQSDLRIYCVESDPAKITAAQTALDKAGLYGSRITFIHASGEHLPLSNYFANLIVSDTLLLTGQVPVEQSELDRCLKPCGGKQCWLVPPAAPGAGQAAAWLTSAAVAIDRGELAGQNAAQKTDGSLVVAREKLLGAGDWSHQYGDTSNTMMSSDYRVKGSLGVLWYGDPGPAAMINRHDAAAAPLSTNGRMFIQGFESILCYDAYNGLFLWEVKNPGALRTGVFNNEETSNLAASDDWLFVAVDNQCTQYDAATGKIVAVYETPPAEDQAPRHWGYVAVHDGMLYGASTLRSELAAALRRRGHQVKSDTDAFFAIDLKTQKRSWIHRGQNILHVTIALNDGKAYFIDSSITAEARSALLAADKTELQNLTPEEAKKKEAELKALDVRTAVALDAKTGELLWSKAVDVTDCSRIGIGGGNLTLMVHDDCVLICGANANGHYWRQFLSGQFNERRLLVLDADTGKKLWSKDANYRHRPIIVDNEIYAEPWAFALRSGEQKMRAHPLTGEQTAWQFSRPGHHCGPITATPNMLLFRSGFTGYYDLYSDSGVSHFAGHRTGCWVNVIPGNGLVMIPEASAGCVCQFSIAATVVLEPRENRGNWRIYSSSGDSLPVKQMNVNLGAPGDRRDSLGQLWLAWPRPNLVGRLELDLDVEDKLAPDGEYYAQNEESLTIEGEAAPWVFNSGAQGLQSLQLPLRGPDDGPGVYTVKLSFADLQHADAGQRQFAIRLQGQTVAADFDVAALAGGSGKPLVRIFKGIEVKDKLLIELPASSGSHSILSGIEVTLE</sequence>
<dbReference type="SUPFAM" id="SSF50998">
    <property type="entry name" value="Quinoprotein alcohol dehydrogenase-like"/>
    <property type="match status" value="2"/>
</dbReference>
<dbReference type="EC" id="2.7.11.1" evidence="4"/>
<dbReference type="EMBL" id="CP036433">
    <property type="protein sequence ID" value="QDU93260.1"/>
    <property type="molecule type" value="Genomic_DNA"/>
</dbReference>
<dbReference type="SUPFAM" id="SSF53335">
    <property type="entry name" value="S-adenosyl-L-methionine-dependent methyltransferases"/>
    <property type="match status" value="1"/>
</dbReference>
<accession>A0A518DN45</accession>
<dbReference type="InterPro" id="IPR015943">
    <property type="entry name" value="WD40/YVTN_repeat-like_dom_sf"/>
</dbReference>
<dbReference type="InterPro" id="IPR029063">
    <property type="entry name" value="SAM-dependent_MTases_sf"/>
</dbReference>
<dbReference type="Gene3D" id="2.130.10.10">
    <property type="entry name" value="YVTN repeat-like/Quinoprotein amine dehydrogenase"/>
    <property type="match status" value="2"/>
</dbReference>
<evidence type="ECO:0000256" key="1">
    <source>
        <dbReference type="SAM" id="SignalP"/>
    </source>
</evidence>
<dbReference type="SMART" id="SM00564">
    <property type="entry name" value="PQQ"/>
    <property type="match status" value="3"/>
</dbReference>
<feature type="domain" description="Pyrrolo-quinoline quinone repeat" evidence="3">
    <location>
        <begin position="86"/>
        <end position="162"/>
    </location>
</feature>
<organism evidence="4 5">
    <name type="scientific">Lignipirellula cremea</name>
    <dbReference type="NCBI Taxonomy" id="2528010"/>
    <lineage>
        <taxon>Bacteria</taxon>
        <taxon>Pseudomonadati</taxon>
        <taxon>Planctomycetota</taxon>
        <taxon>Planctomycetia</taxon>
        <taxon>Pirellulales</taxon>
        <taxon>Pirellulaceae</taxon>
        <taxon>Lignipirellula</taxon>
    </lineage>
</organism>
<keyword evidence="1" id="KW-0732">Signal</keyword>
<dbReference type="Gene3D" id="2.60.120.430">
    <property type="entry name" value="Galactose-binding lectin"/>
    <property type="match status" value="1"/>
</dbReference>
<feature type="chain" id="PRO_5022242758" evidence="1">
    <location>
        <begin position="24"/>
        <end position="1305"/>
    </location>
</feature>
<reference evidence="4 5" key="1">
    <citation type="submission" date="2019-02" db="EMBL/GenBank/DDBJ databases">
        <title>Deep-cultivation of Planctomycetes and their phenomic and genomic characterization uncovers novel biology.</title>
        <authorList>
            <person name="Wiegand S."/>
            <person name="Jogler M."/>
            <person name="Boedeker C."/>
            <person name="Pinto D."/>
            <person name="Vollmers J."/>
            <person name="Rivas-Marin E."/>
            <person name="Kohn T."/>
            <person name="Peeters S.H."/>
            <person name="Heuer A."/>
            <person name="Rast P."/>
            <person name="Oberbeckmann S."/>
            <person name="Bunk B."/>
            <person name="Jeske O."/>
            <person name="Meyerdierks A."/>
            <person name="Storesund J.E."/>
            <person name="Kallscheuer N."/>
            <person name="Luecker S."/>
            <person name="Lage O.M."/>
            <person name="Pohl T."/>
            <person name="Merkel B.J."/>
            <person name="Hornburger P."/>
            <person name="Mueller R.-W."/>
            <person name="Bruemmer F."/>
            <person name="Labrenz M."/>
            <person name="Spormann A.M."/>
            <person name="Op den Camp H."/>
            <person name="Overmann J."/>
            <person name="Amann R."/>
            <person name="Jetten M.S.M."/>
            <person name="Mascher T."/>
            <person name="Medema M.H."/>
            <person name="Devos D.P."/>
            <person name="Kaster A.-K."/>
            <person name="Ovreas L."/>
            <person name="Rohde M."/>
            <person name="Galperin M.Y."/>
            <person name="Jogler C."/>
        </authorList>
    </citation>
    <scope>NUCLEOTIDE SEQUENCE [LARGE SCALE GENOMIC DNA]</scope>
    <source>
        <strain evidence="4 5">Pla85_3_4</strain>
    </source>
</reference>
<dbReference type="InterPro" id="IPR002372">
    <property type="entry name" value="PQQ_rpt_dom"/>
</dbReference>
<proteinExistence type="predicted"/>
<evidence type="ECO:0000259" key="2">
    <source>
        <dbReference type="Pfam" id="PF11721"/>
    </source>
</evidence>
<gene>
    <name evidence="4" type="primary">afsK_1</name>
    <name evidence="4" type="ORF">Pla8534_10390</name>
</gene>
<feature type="signal peptide" evidence="1">
    <location>
        <begin position="1"/>
        <end position="23"/>
    </location>
</feature>
<protein>
    <submittedName>
        <fullName evidence="4">Serine/threonine-protein kinase AfsK</fullName>
        <ecNumber evidence="4">2.7.11.1</ecNumber>
    </submittedName>
</protein>
<feature type="domain" description="Malectin" evidence="2">
    <location>
        <begin position="1188"/>
        <end position="1284"/>
    </location>
</feature>
<keyword evidence="5" id="KW-1185">Reference proteome</keyword>
<dbReference type="InterPro" id="IPR018391">
    <property type="entry name" value="PQQ_b-propeller_rpt"/>
</dbReference>
<dbReference type="RefSeq" id="WP_145049912.1">
    <property type="nucleotide sequence ID" value="NZ_CP036433.1"/>
</dbReference>
<dbReference type="PANTHER" id="PTHR34512:SF30">
    <property type="entry name" value="OUTER MEMBRANE PROTEIN ASSEMBLY FACTOR BAMB"/>
    <property type="match status" value="1"/>
</dbReference>
<evidence type="ECO:0000313" key="5">
    <source>
        <dbReference type="Proteomes" id="UP000317648"/>
    </source>
</evidence>
<dbReference type="Gene3D" id="2.40.10.480">
    <property type="match status" value="1"/>
</dbReference>
<dbReference type="Pfam" id="PF13360">
    <property type="entry name" value="PQQ_2"/>
    <property type="match status" value="3"/>
</dbReference>
<dbReference type="Pfam" id="PF11721">
    <property type="entry name" value="Malectin"/>
    <property type="match status" value="1"/>
</dbReference>
<dbReference type="InterPro" id="IPR021720">
    <property type="entry name" value="Malectin_dom"/>
</dbReference>
<keyword evidence="4" id="KW-0418">Kinase</keyword>
<feature type="domain" description="Pyrrolo-quinoline quinone repeat" evidence="3">
    <location>
        <begin position="207"/>
        <end position="351"/>
    </location>
</feature>
<dbReference type="GO" id="GO:0004674">
    <property type="term" value="F:protein serine/threonine kinase activity"/>
    <property type="evidence" value="ECO:0007669"/>
    <property type="project" value="UniProtKB-EC"/>
</dbReference>